<feature type="compositionally biased region" description="Basic and acidic residues" evidence="1">
    <location>
        <begin position="347"/>
        <end position="359"/>
    </location>
</feature>
<keyword evidence="2" id="KW-0472">Membrane</keyword>
<keyword evidence="4" id="KW-1185">Reference proteome</keyword>
<feature type="compositionally biased region" description="Low complexity" evidence="1">
    <location>
        <begin position="199"/>
        <end position="210"/>
    </location>
</feature>
<reference evidence="3 4" key="2">
    <citation type="submission" date="2019-01" db="EMBL/GenBank/DDBJ databases">
        <title>The decoding of complex shrimp genome reveals the adaptation for benthos swimmer, frequently molting mechanism and breeding impact on genome.</title>
        <authorList>
            <person name="Sun Y."/>
            <person name="Gao Y."/>
            <person name="Yu Y."/>
        </authorList>
    </citation>
    <scope>NUCLEOTIDE SEQUENCE [LARGE SCALE GENOMIC DNA]</scope>
    <source>
        <tissue evidence="3">Muscle</tissue>
    </source>
</reference>
<accession>A0A3R7QWC5</accession>
<dbReference type="PRINTS" id="PR01217">
    <property type="entry name" value="PRICHEXTENSN"/>
</dbReference>
<gene>
    <name evidence="3" type="ORF">C7M84_000612</name>
</gene>
<keyword evidence="2" id="KW-1133">Transmembrane helix</keyword>
<keyword evidence="2" id="KW-0812">Transmembrane</keyword>
<evidence type="ECO:0000256" key="2">
    <source>
        <dbReference type="SAM" id="Phobius"/>
    </source>
</evidence>
<proteinExistence type="predicted"/>
<evidence type="ECO:0000256" key="1">
    <source>
        <dbReference type="SAM" id="MobiDB-lite"/>
    </source>
</evidence>
<dbReference type="Proteomes" id="UP000283509">
    <property type="component" value="Unassembled WGS sequence"/>
</dbReference>
<comment type="caution">
    <text evidence="3">The sequence shown here is derived from an EMBL/GenBank/DDBJ whole genome shotgun (WGS) entry which is preliminary data.</text>
</comment>
<feature type="region of interest" description="Disordered" evidence="1">
    <location>
        <begin position="199"/>
        <end position="242"/>
    </location>
</feature>
<feature type="compositionally biased region" description="Pro residues" evidence="1">
    <location>
        <begin position="211"/>
        <end position="228"/>
    </location>
</feature>
<dbReference type="EMBL" id="QCYY01001095">
    <property type="protein sequence ID" value="ROT80645.1"/>
    <property type="molecule type" value="Genomic_DNA"/>
</dbReference>
<dbReference type="AlphaFoldDB" id="A0A3R7QWC5"/>
<protein>
    <submittedName>
        <fullName evidence="3">Uncharacterized protein</fullName>
    </submittedName>
</protein>
<reference evidence="3 4" key="1">
    <citation type="submission" date="2018-04" db="EMBL/GenBank/DDBJ databases">
        <authorList>
            <person name="Zhang X."/>
            <person name="Yuan J."/>
            <person name="Li F."/>
            <person name="Xiang J."/>
        </authorList>
    </citation>
    <scope>NUCLEOTIDE SEQUENCE [LARGE SCALE GENOMIC DNA]</scope>
    <source>
        <tissue evidence="3">Muscle</tissue>
    </source>
</reference>
<feature type="transmembrane region" description="Helical" evidence="2">
    <location>
        <begin position="12"/>
        <end position="35"/>
    </location>
</feature>
<feature type="region of interest" description="Disordered" evidence="1">
    <location>
        <begin position="347"/>
        <end position="368"/>
    </location>
</feature>
<name>A0A3R7QWC5_PENVA</name>
<organism evidence="3 4">
    <name type="scientific">Penaeus vannamei</name>
    <name type="common">Whiteleg shrimp</name>
    <name type="synonym">Litopenaeus vannamei</name>
    <dbReference type="NCBI Taxonomy" id="6689"/>
    <lineage>
        <taxon>Eukaryota</taxon>
        <taxon>Metazoa</taxon>
        <taxon>Ecdysozoa</taxon>
        <taxon>Arthropoda</taxon>
        <taxon>Crustacea</taxon>
        <taxon>Multicrustacea</taxon>
        <taxon>Malacostraca</taxon>
        <taxon>Eumalacostraca</taxon>
        <taxon>Eucarida</taxon>
        <taxon>Decapoda</taxon>
        <taxon>Dendrobranchiata</taxon>
        <taxon>Penaeoidea</taxon>
        <taxon>Penaeidae</taxon>
        <taxon>Penaeus</taxon>
    </lineage>
</organism>
<evidence type="ECO:0000313" key="3">
    <source>
        <dbReference type="EMBL" id="ROT80645.1"/>
    </source>
</evidence>
<feature type="compositionally biased region" description="Pro residues" evidence="1">
    <location>
        <begin position="46"/>
        <end position="77"/>
    </location>
</feature>
<feature type="region of interest" description="Disordered" evidence="1">
    <location>
        <begin position="46"/>
        <end position="83"/>
    </location>
</feature>
<sequence>MSTTSFNFLHLRLLYLLYLLHFLHLLVPLYLLHFFGPPPIPPLPPPSPALPPPPPLPTTPPPPPPRPPPPPPPPRPLHPLHLLDPLPPRPPPPPLPPPPLLGAVPFFCFPPSFFSSSFPSLLFLWRIILLSNPTIHRPTLIPLPLSRPPPRLAPLPHASSFCSTPPTPYDHLFLLLHFPLMTSSSTSSTFPTTFCSTFPPTTTSSTSSTPLRPPLPAPLPLLRPPPPGRWQRRPGGGGGASLEDAAAVMDRYGALQPGSLTWSAHSVGNYPRRTRPRCPLLTRPDPPRPCCLPHTLAAALHARAPTTIPDVERATPPPKALGFVRQCGRNASVFECLCRRRGCQRSRDWGRSTPREARDWTASSEGNAVFPSAPKDGFRRLETGVSLRLLQYTSSAEYN</sequence>
<evidence type="ECO:0000313" key="4">
    <source>
        <dbReference type="Proteomes" id="UP000283509"/>
    </source>
</evidence>